<dbReference type="PANTHER" id="PTHR14456:SF2">
    <property type="entry name" value="INOSITOL-PENTAKISPHOSPHATE 2-KINASE"/>
    <property type="match status" value="1"/>
</dbReference>
<dbReference type="InterPro" id="IPR009286">
    <property type="entry name" value="Ins_P5_2-kin"/>
</dbReference>
<keyword evidence="6 7" id="KW-0067">ATP-binding</keyword>
<dbReference type="GO" id="GO:0005524">
    <property type="term" value="F:ATP binding"/>
    <property type="evidence" value="ECO:0007669"/>
    <property type="project" value="UniProtKB-KW"/>
</dbReference>
<dbReference type="Pfam" id="PF06090">
    <property type="entry name" value="Ins_P5_2-kin"/>
    <property type="match status" value="1"/>
</dbReference>
<evidence type="ECO:0000313" key="10">
    <source>
        <dbReference type="Proteomes" id="UP000274429"/>
    </source>
</evidence>
<dbReference type="EMBL" id="UYWX01000663">
    <property type="protein sequence ID" value="VDM18727.1"/>
    <property type="molecule type" value="Genomic_DNA"/>
</dbReference>
<reference evidence="11" key="1">
    <citation type="submission" date="2017-02" db="UniProtKB">
        <authorList>
            <consortium name="WormBaseParasite"/>
        </authorList>
    </citation>
    <scope>IDENTIFICATION</scope>
</reference>
<keyword evidence="3 7" id="KW-0808">Transferase</keyword>
<comment type="domain">
    <text evidence="7">The EXKPK motif is conserved in inositol-pentakisphosphate 2-kinases of both family 1 and 2.</text>
</comment>
<dbReference type="GO" id="GO:0035299">
    <property type="term" value="F:inositol-1,3,4,5,6-pentakisphosphate 2-kinase activity"/>
    <property type="evidence" value="ECO:0007669"/>
    <property type="project" value="UniProtKB-EC"/>
</dbReference>
<dbReference type="GO" id="GO:0005634">
    <property type="term" value="C:nucleus"/>
    <property type="evidence" value="ECO:0007669"/>
    <property type="project" value="TreeGrafter"/>
</dbReference>
<dbReference type="Proteomes" id="UP000274429">
    <property type="component" value="Unassembled WGS sequence"/>
</dbReference>
<evidence type="ECO:0000313" key="9">
    <source>
        <dbReference type="EMBL" id="VDM18727.1"/>
    </source>
</evidence>
<dbReference type="PANTHER" id="PTHR14456">
    <property type="entry name" value="INOSITOL POLYPHOSPHATE KINASE 1"/>
    <property type="match status" value="1"/>
</dbReference>
<dbReference type="WBParaSite" id="TTAC_0000200001-mRNA-1">
    <property type="protein sequence ID" value="TTAC_0000200001-mRNA-1"/>
    <property type="gene ID" value="TTAC_0000200001"/>
</dbReference>
<dbReference type="EC" id="2.7.1.158" evidence="2 7"/>
<dbReference type="OrthoDB" id="272370at2759"/>
<dbReference type="GO" id="GO:0032958">
    <property type="term" value="P:inositol phosphate biosynthetic process"/>
    <property type="evidence" value="ECO:0007669"/>
    <property type="project" value="TreeGrafter"/>
</dbReference>
<reference evidence="9 10" key="2">
    <citation type="submission" date="2018-11" db="EMBL/GenBank/DDBJ databases">
        <authorList>
            <consortium name="Pathogen Informatics"/>
        </authorList>
    </citation>
    <scope>NUCLEOTIDE SEQUENCE [LARGE SCALE GENOMIC DNA]</scope>
</reference>
<dbReference type="AlphaFoldDB" id="A0A0R3WML2"/>
<evidence type="ECO:0000256" key="8">
    <source>
        <dbReference type="SAM" id="MobiDB-lite"/>
    </source>
</evidence>
<evidence type="ECO:0000256" key="1">
    <source>
        <dbReference type="ARBA" id="ARBA00007229"/>
    </source>
</evidence>
<comment type="similarity">
    <text evidence="1">Belongs to the IPK1 type 2 family.</text>
</comment>
<dbReference type="Gene3D" id="3.30.200.110">
    <property type="entry name" value="Inositol-pentakisphosphate 2-kinase, N-lobe"/>
    <property type="match status" value="1"/>
</dbReference>
<proteinExistence type="inferred from homology"/>
<protein>
    <recommendedName>
        <fullName evidence="2 7">Inositol-pentakisphosphate 2-kinase</fullName>
        <ecNumber evidence="2 7">2.7.1.158</ecNumber>
    </recommendedName>
</protein>
<name>A0A0R3WML2_HYDTA</name>
<keyword evidence="4 7" id="KW-0547">Nucleotide-binding</keyword>
<sequence length="468" mass="52413">MLHLNNLRYRGEGNNNIVLADGNGMVYRVRKVSPPALLPTKNTRALKKNRQPTVLFGQHRMAQYFGPDFVQPFQLIDVDPSILQAINDRFQSSRPVFRLNRGIDLQTTRVLAAPDATCIPAELVPYGEGSVLCVEIKPKFGAIPLGPERDSFEATVRRNAMFCIMQYDEKKRRMWGQPSSYCPCDLFSGYNCLLFSQTTSYRLNQDRMLRALLAMFEVRQNNLRVFRNSCCVLNNTIDLLDNALMDFFYPSLSGCEGRGENYNSSGNSSEVIPSHAPEEFSSDGDCDSETTYHLRGCQLHPAGEGSLRHRFVQGLLLPALLTETPSSSVPRSIRRSSKFRYDCDLHPYTPSTSSNGVDALATTDSYIAGKIVVNTAEVPPCLIESLNLVEKHLVAMVARDCSIMLTFQRAKDNCLTNLLAVGGACPCVPRSIVNISIVDLDPKELNNLQERVEAERRVVEQFLIRREG</sequence>
<dbReference type="STRING" id="6205.A0A0R3WML2"/>
<comment type="catalytic activity">
    <reaction evidence="7">
        <text>1D-myo-inositol 1,3,4,5,6-pentakisphosphate + ATP = 1D-myo-inositol hexakisphosphate + ADP + H(+)</text>
        <dbReference type="Rhea" id="RHEA:20313"/>
        <dbReference type="ChEBI" id="CHEBI:15378"/>
        <dbReference type="ChEBI" id="CHEBI:30616"/>
        <dbReference type="ChEBI" id="CHEBI:57733"/>
        <dbReference type="ChEBI" id="CHEBI:58130"/>
        <dbReference type="ChEBI" id="CHEBI:456216"/>
        <dbReference type="EC" id="2.7.1.158"/>
    </reaction>
</comment>
<evidence type="ECO:0000256" key="6">
    <source>
        <dbReference type="ARBA" id="ARBA00022840"/>
    </source>
</evidence>
<evidence type="ECO:0000256" key="7">
    <source>
        <dbReference type="RuleBase" id="RU364126"/>
    </source>
</evidence>
<evidence type="ECO:0000313" key="11">
    <source>
        <dbReference type="WBParaSite" id="TTAC_0000200001-mRNA-1"/>
    </source>
</evidence>
<evidence type="ECO:0000256" key="2">
    <source>
        <dbReference type="ARBA" id="ARBA00012023"/>
    </source>
</evidence>
<keyword evidence="5 7" id="KW-0418">Kinase</keyword>
<evidence type="ECO:0000256" key="3">
    <source>
        <dbReference type="ARBA" id="ARBA00022679"/>
    </source>
</evidence>
<evidence type="ECO:0000256" key="5">
    <source>
        <dbReference type="ARBA" id="ARBA00022777"/>
    </source>
</evidence>
<gene>
    <name evidence="9" type="ORF">TTAC_LOCUS1987</name>
</gene>
<organism evidence="11">
    <name type="scientific">Hydatigena taeniaeformis</name>
    <name type="common">Feline tapeworm</name>
    <name type="synonym">Taenia taeniaeformis</name>
    <dbReference type="NCBI Taxonomy" id="6205"/>
    <lineage>
        <taxon>Eukaryota</taxon>
        <taxon>Metazoa</taxon>
        <taxon>Spiralia</taxon>
        <taxon>Lophotrochozoa</taxon>
        <taxon>Platyhelminthes</taxon>
        <taxon>Cestoda</taxon>
        <taxon>Eucestoda</taxon>
        <taxon>Cyclophyllidea</taxon>
        <taxon>Taeniidae</taxon>
        <taxon>Hydatigera</taxon>
    </lineage>
</organism>
<dbReference type="InterPro" id="IPR043001">
    <property type="entry name" value="IP5_2-K_N_lobe"/>
</dbReference>
<feature type="region of interest" description="Disordered" evidence="8">
    <location>
        <begin position="264"/>
        <end position="286"/>
    </location>
</feature>
<keyword evidence="10" id="KW-1185">Reference proteome</keyword>
<comment type="function">
    <text evidence="7">Phosphorylates Ins(1,3,4,5,6)P5 at position 2 to form Ins(1,2,3,4,5,6)P6 (InsP6 or phytate).</text>
</comment>
<evidence type="ECO:0000256" key="4">
    <source>
        <dbReference type="ARBA" id="ARBA00022741"/>
    </source>
</evidence>
<accession>A0A0R3WML2</accession>